<dbReference type="Proteomes" id="UP001597478">
    <property type="component" value="Unassembled WGS sequence"/>
</dbReference>
<accession>A0ABW5W3F5</accession>
<feature type="transmembrane region" description="Helical" evidence="2">
    <location>
        <begin position="385"/>
        <end position="405"/>
    </location>
</feature>
<dbReference type="RefSeq" id="WP_377478147.1">
    <property type="nucleotide sequence ID" value="NZ_JBHUNT010000001.1"/>
</dbReference>
<feature type="compositionally biased region" description="Pro residues" evidence="1">
    <location>
        <begin position="205"/>
        <end position="214"/>
    </location>
</feature>
<gene>
    <name evidence="3" type="ORF">ACFS2C_01390</name>
</gene>
<name>A0ABW5W3F5_9PSEU</name>
<organism evidence="3 4">
    <name type="scientific">Prauserella oleivorans</name>
    <dbReference type="NCBI Taxonomy" id="1478153"/>
    <lineage>
        <taxon>Bacteria</taxon>
        <taxon>Bacillati</taxon>
        <taxon>Actinomycetota</taxon>
        <taxon>Actinomycetes</taxon>
        <taxon>Pseudonocardiales</taxon>
        <taxon>Pseudonocardiaceae</taxon>
        <taxon>Prauserella</taxon>
    </lineage>
</organism>
<evidence type="ECO:0000313" key="3">
    <source>
        <dbReference type="EMBL" id="MFD2798045.1"/>
    </source>
</evidence>
<evidence type="ECO:0000256" key="2">
    <source>
        <dbReference type="SAM" id="Phobius"/>
    </source>
</evidence>
<keyword evidence="2" id="KW-0472">Membrane</keyword>
<feature type="compositionally biased region" description="Pro residues" evidence="1">
    <location>
        <begin position="108"/>
        <end position="122"/>
    </location>
</feature>
<feature type="compositionally biased region" description="Basic and acidic residues" evidence="1">
    <location>
        <begin position="331"/>
        <end position="344"/>
    </location>
</feature>
<feature type="compositionally biased region" description="Acidic residues" evidence="1">
    <location>
        <begin position="321"/>
        <end position="330"/>
    </location>
</feature>
<feature type="transmembrane region" description="Helical" evidence="2">
    <location>
        <begin position="417"/>
        <end position="437"/>
    </location>
</feature>
<proteinExistence type="predicted"/>
<reference evidence="4" key="1">
    <citation type="journal article" date="2019" name="Int. J. Syst. Evol. Microbiol.">
        <title>The Global Catalogue of Microorganisms (GCM) 10K type strain sequencing project: providing services to taxonomists for standard genome sequencing and annotation.</title>
        <authorList>
            <consortium name="The Broad Institute Genomics Platform"/>
            <consortium name="The Broad Institute Genome Sequencing Center for Infectious Disease"/>
            <person name="Wu L."/>
            <person name="Ma J."/>
        </authorList>
    </citation>
    <scope>NUCLEOTIDE SEQUENCE [LARGE SCALE GENOMIC DNA]</scope>
    <source>
        <strain evidence="4">IBRC-M 10906</strain>
    </source>
</reference>
<evidence type="ECO:0000256" key="1">
    <source>
        <dbReference type="SAM" id="MobiDB-lite"/>
    </source>
</evidence>
<keyword evidence="2" id="KW-0812">Transmembrane</keyword>
<protein>
    <submittedName>
        <fullName evidence="3">Uncharacterized protein</fullName>
    </submittedName>
</protein>
<keyword evidence="4" id="KW-1185">Reference proteome</keyword>
<keyword evidence="2" id="KW-1133">Transmembrane helix</keyword>
<feature type="transmembrane region" description="Helical" evidence="2">
    <location>
        <begin position="358"/>
        <end position="379"/>
    </location>
</feature>
<feature type="region of interest" description="Disordered" evidence="1">
    <location>
        <begin position="1"/>
        <end position="351"/>
    </location>
</feature>
<evidence type="ECO:0000313" key="4">
    <source>
        <dbReference type="Proteomes" id="UP001597478"/>
    </source>
</evidence>
<sequence>MTRDSDGGRPQKTVAELLAEHGGQVGGAPRRRRRRAADDDDAPGGRQPSISDTAPQAIIDRVRAEGPPPPGVGRRNGAAPAPPRGDRPDEGSALPSRGTPQQGSGGFPVPPPDEGDRPPLPPRARNGAAPTGMPPADPQGRMSSTRRVPPATPPAEPPRPEGSLAARLEGAEQSEAPEQQPPAPGQPPQTSGAFPMPPRRRRPPRGAPPPPPEPNTEQFPAVVDEQAEQPTTLNKAVDPDEPPAGLANWRRRRRETLPEEDTEVGITPVAPPAETSSDADEGPATGFFVPDFDDDDDDASPYGGGVLDDDPLAESGRDADYPDYADDDYDERAGTGEDYDRRDDADEDVDDTSPAKQWLALAGQLALGVVGGAAVWLGFNWLWGVLPAAALVAALLVTVALVWIVRKVRRADDLQTTVLALLVGLVVTVSPAALLLVTK</sequence>
<comment type="caution">
    <text evidence="3">The sequence shown here is derived from an EMBL/GenBank/DDBJ whole genome shotgun (WGS) entry which is preliminary data.</text>
</comment>
<dbReference type="EMBL" id="JBHUOF010000001">
    <property type="protein sequence ID" value="MFD2798045.1"/>
    <property type="molecule type" value="Genomic_DNA"/>
</dbReference>